<dbReference type="FunFam" id="3.30.565.10:FF:000004">
    <property type="entry name" value="DNA topoisomerase 2"/>
    <property type="match status" value="1"/>
</dbReference>
<dbReference type="SMART" id="SM00434">
    <property type="entry name" value="TOP4c"/>
    <property type="match status" value="1"/>
</dbReference>
<feature type="domain" description="Topo IIA-type catalytic" evidence="22">
    <location>
        <begin position="710"/>
        <end position="1155"/>
    </location>
</feature>
<dbReference type="SMART" id="SM00433">
    <property type="entry name" value="TOP2c"/>
    <property type="match status" value="1"/>
</dbReference>
<evidence type="ECO:0000256" key="4">
    <source>
        <dbReference type="ARBA" id="ARBA00004604"/>
    </source>
</evidence>
<dbReference type="Gene3D" id="3.30.1490.30">
    <property type="match status" value="1"/>
</dbReference>
<evidence type="ECO:0000256" key="19">
    <source>
        <dbReference type="SAM" id="Coils"/>
    </source>
</evidence>
<evidence type="ECO:0000256" key="17">
    <source>
        <dbReference type="PROSITE-ProRule" id="PRU01384"/>
    </source>
</evidence>
<dbReference type="Gene3D" id="3.30.1360.40">
    <property type="match status" value="1"/>
</dbReference>
<evidence type="ECO:0000256" key="14">
    <source>
        <dbReference type="ARBA" id="ARBA00023125"/>
    </source>
</evidence>
<evidence type="ECO:0000256" key="6">
    <source>
        <dbReference type="ARBA" id="ARBA00011080"/>
    </source>
</evidence>
<dbReference type="Gene3D" id="3.90.199.10">
    <property type="entry name" value="Topoisomerase II, domain 5"/>
    <property type="match status" value="1"/>
</dbReference>
<dbReference type="FunFam" id="3.30.230.10:FF:000008">
    <property type="entry name" value="DNA topoisomerase 2"/>
    <property type="match status" value="1"/>
</dbReference>
<dbReference type="Pfam" id="PF01751">
    <property type="entry name" value="Toprim"/>
    <property type="match status" value="1"/>
</dbReference>
<comment type="cofactor">
    <cofactor evidence="2">
        <name>Mg(2+)</name>
        <dbReference type="ChEBI" id="CHEBI:18420"/>
    </cofactor>
</comment>
<keyword evidence="12 17" id="KW-0799">Topoisomerase</keyword>
<feature type="compositionally biased region" description="Acidic residues" evidence="20">
    <location>
        <begin position="1282"/>
        <end position="1292"/>
    </location>
</feature>
<dbReference type="GO" id="GO:0005654">
    <property type="term" value="C:nucleoplasm"/>
    <property type="evidence" value="ECO:0007669"/>
    <property type="project" value="UniProtKB-SubCell"/>
</dbReference>
<proteinExistence type="inferred from homology"/>
<feature type="compositionally biased region" description="Acidic residues" evidence="20">
    <location>
        <begin position="1092"/>
        <end position="1105"/>
    </location>
</feature>
<organism evidence="23 24">
    <name type="scientific">Cyprinus carpio</name>
    <name type="common">Common carp</name>
    <dbReference type="NCBI Taxonomy" id="7962"/>
    <lineage>
        <taxon>Eukaryota</taxon>
        <taxon>Metazoa</taxon>
        <taxon>Chordata</taxon>
        <taxon>Craniata</taxon>
        <taxon>Vertebrata</taxon>
        <taxon>Euteleostomi</taxon>
        <taxon>Actinopterygii</taxon>
        <taxon>Neopterygii</taxon>
        <taxon>Teleostei</taxon>
        <taxon>Ostariophysi</taxon>
        <taxon>Cypriniformes</taxon>
        <taxon>Cyprinidae</taxon>
        <taxon>Cyprininae</taxon>
        <taxon>Cyprinus</taxon>
    </lineage>
</organism>
<dbReference type="CDD" id="cd16930">
    <property type="entry name" value="HATPase_TopII-like"/>
    <property type="match status" value="1"/>
</dbReference>
<dbReference type="Pfam" id="PF02518">
    <property type="entry name" value="HATPase_c"/>
    <property type="match status" value="1"/>
</dbReference>
<dbReference type="FunFam" id="3.40.50.670:FF:000001">
    <property type="entry name" value="DNA topoisomerase 2"/>
    <property type="match status" value="2"/>
</dbReference>
<evidence type="ECO:0000256" key="12">
    <source>
        <dbReference type="ARBA" id="ARBA00023029"/>
    </source>
</evidence>
<evidence type="ECO:0000256" key="13">
    <source>
        <dbReference type="ARBA" id="ARBA00023108"/>
    </source>
</evidence>
<feature type="region of interest" description="Disordered" evidence="20">
    <location>
        <begin position="1085"/>
        <end position="1107"/>
    </location>
</feature>
<dbReference type="GO" id="GO:0005737">
    <property type="term" value="C:cytoplasm"/>
    <property type="evidence" value="ECO:0007669"/>
    <property type="project" value="UniProtKB-SubCell"/>
</dbReference>
<evidence type="ECO:0000313" key="24">
    <source>
        <dbReference type="Proteomes" id="UP000694427"/>
    </source>
</evidence>
<evidence type="ECO:0000256" key="2">
    <source>
        <dbReference type="ARBA" id="ARBA00001946"/>
    </source>
</evidence>
<dbReference type="Gene3D" id="3.30.565.10">
    <property type="entry name" value="Histidine kinase-like ATPase, C-terminal domain"/>
    <property type="match status" value="1"/>
</dbReference>
<evidence type="ECO:0000256" key="9">
    <source>
        <dbReference type="ARBA" id="ARBA00022741"/>
    </source>
</evidence>
<protein>
    <recommendedName>
        <fullName evidence="18">DNA topoisomerase 2</fullName>
        <ecNumber evidence="18">5.6.2.2</ecNumber>
    </recommendedName>
</protein>
<feature type="region of interest" description="Disordered" evidence="20">
    <location>
        <begin position="1267"/>
        <end position="1303"/>
    </location>
</feature>
<keyword evidence="15 17" id="KW-0413">Isomerase</keyword>
<dbReference type="CDD" id="cd03365">
    <property type="entry name" value="TOPRIM_TopoIIA"/>
    <property type="match status" value="1"/>
</dbReference>
<keyword evidence="8" id="KW-0479">Metal-binding</keyword>
<evidence type="ECO:0000256" key="7">
    <source>
        <dbReference type="ARBA" id="ARBA00022490"/>
    </source>
</evidence>
<evidence type="ECO:0000256" key="1">
    <source>
        <dbReference type="ARBA" id="ARBA00000185"/>
    </source>
</evidence>
<dbReference type="SUPFAM" id="SSF56719">
    <property type="entry name" value="Type II DNA topoisomerase"/>
    <property type="match status" value="1"/>
</dbReference>
<dbReference type="Ensembl" id="ENSCCRT00010086323.1">
    <property type="protein sequence ID" value="ENSCCRP00010077781.1"/>
    <property type="gene ID" value="ENSCCRG00010028845.1"/>
</dbReference>
<keyword evidence="7" id="KW-0963">Cytoplasm</keyword>
<dbReference type="CDD" id="cd03481">
    <property type="entry name" value="TopoIIA_Trans_ScTopoIIA"/>
    <property type="match status" value="1"/>
</dbReference>
<evidence type="ECO:0000256" key="20">
    <source>
        <dbReference type="SAM" id="MobiDB-lite"/>
    </source>
</evidence>
<dbReference type="InterPro" id="IPR036890">
    <property type="entry name" value="HATPase_C_sf"/>
</dbReference>
<dbReference type="FunFam" id="1.10.268.10:FF:000002">
    <property type="entry name" value="DNA topoisomerase 2"/>
    <property type="match status" value="1"/>
</dbReference>
<evidence type="ECO:0000256" key="18">
    <source>
        <dbReference type="RuleBase" id="RU362094"/>
    </source>
</evidence>
<feature type="compositionally biased region" description="Low complexity" evidence="20">
    <location>
        <begin position="1356"/>
        <end position="1368"/>
    </location>
</feature>
<dbReference type="InterPro" id="IPR003594">
    <property type="entry name" value="HATPase_dom"/>
</dbReference>
<dbReference type="SUPFAM" id="SSF54211">
    <property type="entry name" value="Ribosomal protein S5 domain 2-like"/>
    <property type="match status" value="1"/>
</dbReference>
<dbReference type="GO" id="GO:0046872">
    <property type="term" value="F:metal ion binding"/>
    <property type="evidence" value="ECO:0007669"/>
    <property type="project" value="UniProtKB-KW"/>
</dbReference>
<evidence type="ECO:0000256" key="16">
    <source>
        <dbReference type="ARBA" id="ARBA00023242"/>
    </source>
</evidence>
<dbReference type="InterPro" id="IPR013760">
    <property type="entry name" value="Topo_IIA-like_dom_sf"/>
</dbReference>
<dbReference type="InterPro" id="IPR013757">
    <property type="entry name" value="Topo_IIA_A_a_sf"/>
</dbReference>
<dbReference type="InterPro" id="IPR013758">
    <property type="entry name" value="Topo_IIA_A/C_ab"/>
</dbReference>
<dbReference type="InterPro" id="IPR001154">
    <property type="entry name" value="TopoII_euk"/>
</dbReference>
<keyword evidence="19" id="KW-0175">Coiled coil</keyword>
<dbReference type="InterPro" id="IPR050634">
    <property type="entry name" value="DNA_Topoisomerase_II"/>
</dbReference>
<sequence length="1376" mass="156705">TDSSPFLFENKALSKPKKDEKRLSVERIYQKKTQLEHILLRPDTYIGSVEPVTQQMWVFDEDMGMNCRDITYVPGLYKIFDEILVNAADNKQRDKTMNCIKVNIDSENNTISVWNNGKGIPVVEHKVEKVYVPALIFGQLLTSSNYDDDEKKVTGGRNGYGAKLCNIFSIKFTVETACRESKRCFKQTWFDNMGRAGEYKIKPFDGDDYTCITFQPDLAKFKMQALDKDTVALLTRRAYDIAGSTKGVRVFLNGKKLPVNGFRSYVDLYLKDKVDETGSPLTIVHEAVNDRWEVCLTLSDKGFQQVSFVNSIATTKGGRHSDYVADQIVSKLIEVVKKKNKAGVAVKPFQVKNHMWLFVNCLIENPSFDSQTKENMTLQQKNFGSTCSLSEKFVKQANNCGIVESIMNWVKFKAQAQLNKKCSAVKHTKIKGVPKLDDANDAGNKNSTSCTLILTEGDSAKTLAVSGLGVVGRDRYGVFPLRGKMLNVREASHKQIMENAEINNIIKILGLQYKKNYSDPESLKSLRYGKLMIMTDQDQDGSHIKGLLINFIHHNWPSLLRHNFLEEFITPIIKASNKKQELAFYSIPEFNEWKEKQSNTKSWKIKYYKGLGTSTSKEAKEYFSDMMRHRIPFKYSGPADDEAITLAFSKKMVDERKEWLTSFMINRRQRREHNLPEEYLYGQETTSLTYHDFINKELVQFSNSDNERSIPCLVDGLKPGQRKVLFCCFKRNDKREVKVAQLAGSVAEMSAYHHGEVSLMMTIVGLAQNFVGSNNLNMLQPLGQFGTRLHGGKDSASPRYIFTMLSPLARLLFPAVDDNLLKYNYDDNLRVEPEWYIPIIPLVLANGGEGIGTGWASRIPNYDVREIINNIHRMLNGEDPLPMLPSYKGFKGTIDELAKNQYVNNGEVAIIDSTTIEITELPIKTWTQTYKENVLEAMLNGTEKVPSLITDYKEYHTDTTVRFVIKMTEERLREAEAAGLHKVFKLQNLLTCHSMVLFDHVGSLKKYESVQDILKDFFELRMKYYVLRKDWLLGMLGAESAKLSNQARFILEKIQGTLVIENKPKKELIRMLQQMGYDSDPVKAWKDAQAKEDEDEEKEKEEDTSGPDYNYLLSMPMWYLTKEKKDELCRQRDAKMAELNTLKMKAPADLWKEDLAAFTEELERVEQKEIESQNAMPVVKGKVGKSKVVKVKNETMPTPQGRRVIPRVTSTMKVQAVKKEGAKRGKAVKVCVFDWTYQMHSCSHQILILRFHLVFVSGTKSGKQTTLSFKPVQKKNPWSSEGESESDMEIPEEVAPREKKERKVPHNCLPITDHFFSFVCNVIACQLVYLFTVLVKLAETSQEPAPKPVKKSAVGATKKPAAKKTSAASKKKTTGV</sequence>
<evidence type="ECO:0000313" key="23">
    <source>
        <dbReference type="Ensembl" id="ENSCCRP00010077781.1"/>
    </source>
</evidence>
<dbReference type="Gene3D" id="1.10.268.10">
    <property type="entry name" value="Topoisomerase, domain 3"/>
    <property type="match status" value="1"/>
</dbReference>
<reference evidence="23" key="2">
    <citation type="submission" date="2025-09" db="UniProtKB">
        <authorList>
            <consortium name="Ensembl"/>
        </authorList>
    </citation>
    <scope>IDENTIFICATION</scope>
</reference>
<feature type="region of interest" description="Disordered" evidence="20">
    <location>
        <begin position="1341"/>
        <end position="1376"/>
    </location>
</feature>
<dbReference type="GO" id="GO:0048511">
    <property type="term" value="P:rhythmic process"/>
    <property type="evidence" value="ECO:0007669"/>
    <property type="project" value="UniProtKB-KW"/>
</dbReference>
<dbReference type="Pfam" id="PF16898">
    <property type="entry name" value="TOPRIM_C"/>
    <property type="match status" value="1"/>
</dbReference>
<dbReference type="PRINTS" id="PR01158">
    <property type="entry name" value="TOPISMRASEII"/>
</dbReference>
<dbReference type="InterPro" id="IPR013759">
    <property type="entry name" value="Topo_IIA_B_C"/>
</dbReference>
<dbReference type="InterPro" id="IPR006171">
    <property type="entry name" value="TOPRIM_dom"/>
</dbReference>
<dbReference type="SUPFAM" id="SSF55874">
    <property type="entry name" value="ATPase domain of HSP90 chaperone/DNA topoisomerase II/histidine kinase"/>
    <property type="match status" value="1"/>
</dbReference>
<evidence type="ECO:0000259" key="22">
    <source>
        <dbReference type="PROSITE" id="PS52040"/>
    </source>
</evidence>
<comment type="subunit">
    <text evidence="18">Homodimer.</text>
</comment>
<dbReference type="GO" id="GO:0000712">
    <property type="term" value="P:resolution of meiotic recombination intermediates"/>
    <property type="evidence" value="ECO:0007669"/>
    <property type="project" value="TreeGrafter"/>
</dbReference>
<dbReference type="GO" id="GO:0003918">
    <property type="term" value="F:DNA topoisomerase type II (double strand cut, ATP-hydrolyzing) activity"/>
    <property type="evidence" value="ECO:0007669"/>
    <property type="project" value="UniProtKB-UniRule"/>
</dbReference>
<keyword evidence="13" id="KW-0090">Biological rhythms</keyword>
<dbReference type="Gene3D" id="3.30.230.10">
    <property type="match status" value="1"/>
</dbReference>
<keyword evidence="16" id="KW-0539">Nucleus</keyword>
<dbReference type="InterPro" id="IPR013506">
    <property type="entry name" value="Topo_IIA_bsu_dom2"/>
</dbReference>
<dbReference type="GO" id="GO:0006265">
    <property type="term" value="P:DNA topological change"/>
    <property type="evidence" value="ECO:0007669"/>
    <property type="project" value="UniProtKB-UniRule"/>
</dbReference>
<dbReference type="FunFam" id="3.90.199.10:FF:000002">
    <property type="entry name" value="DNA topoisomerase 2"/>
    <property type="match status" value="1"/>
</dbReference>
<dbReference type="Pfam" id="PF00521">
    <property type="entry name" value="DNA_topoisoIV"/>
    <property type="match status" value="1"/>
</dbReference>
<keyword evidence="24" id="KW-1185">Reference proteome</keyword>
<comment type="catalytic activity">
    <reaction evidence="1 17 18">
        <text>ATP-dependent breakage, passage and rejoining of double-stranded DNA.</text>
        <dbReference type="EC" id="5.6.2.2"/>
    </reaction>
</comment>
<dbReference type="FunFam" id="3.30.1360.40:FF:000003">
    <property type="entry name" value="DNA topoisomerase 2"/>
    <property type="match status" value="1"/>
</dbReference>
<keyword evidence="14 17" id="KW-0238">DNA-binding</keyword>
<evidence type="ECO:0000259" key="21">
    <source>
        <dbReference type="PROSITE" id="PS50880"/>
    </source>
</evidence>
<dbReference type="InterPro" id="IPR018522">
    <property type="entry name" value="TopoIIA_CS"/>
</dbReference>
<comment type="function">
    <text evidence="18">Key decatenating enzyme that alters DNA topology by binding to two double-stranded DNA molecules, generating a double-stranded break in one of the strands, passing the intact strand through the broken strand, and religating the broken strand.</text>
</comment>
<dbReference type="InterPro" id="IPR031660">
    <property type="entry name" value="TOPRIM_C"/>
</dbReference>
<dbReference type="InterPro" id="IPR002205">
    <property type="entry name" value="Topo_IIA_dom_A"/>
</dbReference>
<comment type="cofactor">
    <cofactor evidence="18">
        <name>Ca(2+)</name>
        <dbReference type="ChEBI" id="CHEBI:29108"/>
    </cofactor>
    <cofactor evidence="18">
        <name>Mg(2+)</name>
        <dbReference type="ChEBI" id="CHEBI:18420"/>
    </cofactor>
    <cofactor evidence="18">
        <name>Mn(2+)</name>
        <dbReference type="ChEBI" id="CHEBI:29035"/>
    </cofactor>
</comment>
<keyword evidence="9 18" id="KW-0547">Nucleotide-binding</keyword>
<feature type="domain" description="Toprim" evidence="21">
    <location>
        <begin position="450"/>
        <end position="567"/>
    </location>
</feature>
<dbReference type="InterPro" id="IPR034157">
    <property type="entry name" value="TOPRIM_TopoII"/>
</dbReference>
<accession>A0A8C1MPD0</accession>
<dbReference type="CDD" id="cd00187">
    <property type="entry name" value="TOP4c"/>
    <property type="match status" value="1"/>
</dbReference>
<dbReference type="InterPro" id="IPR014721">
    <property type="entry name" value="Ribsml_uS5_D2-typ_fold_subgr"/>
</dbReference>
<dbReference type="Proteomes" id="UP000694427">
    <property type="component" value="Unplaced"/>
</dbReference>
<evidence type="ECO:0000256" key="8">
    <source>
        <dbReference type="ARBA" id="ARBA00022723"/>
    </source>
</evidence>
<dbReference type="PROSITE" id="PS00177">
    <property type="entry name" value="TOPOISOMERASE_II"/>
    <property type="match status" value="1"/>
</dbReference>
<feature type="active site" description="O-(5'-phospho-DNA)-tyrosine intermediate" evidence="17">
    <location>
        <position position="800"/>
    </location>
</feature>
<dbReference type="InterPro" id="IPR020568">
    <property type="entry name" value="Ribosomal_Su5_D2-typ_SF"/>
</dbReference>
<evidence type="ECO:0000256" key="11">
    <source>
        <dbReference type="ARBA" id="ARBA00022842"/>
    </source>
</evidence>
<name>A0A8C1MPD0_CYPCA</name>
<comment type="subcellular location">
    <subcellularLocation>
        <location evidence="3">Cytoplasm</location>
    </subcellularLocation>
    <subcellularLocation>
        <location evidence="4">Nucleus</location>
        <location evidence="4">Nucleolus</location>
    </subcellularLocation>
    <subcellularLocation>
        <location evidence="5">Nucleus</location>
        <location evidence="5">Nucleoplasm</location>
    </subcellularLocation>
</comment>
<reference evidence="23" key="1">
    <citation type="submission" date="2025-08" db="UniProtKB">
        <authorList>
            <consortium name="Ensembl"/>
        </authorList>
    </citation>
    <scope>IDENTIFICATION</scope>
</reference>
<keyword evidence="11" id="KW-0460">Magnesium</keyword>
<dbReference type="Gene3D" id="3.40.50.670">
    <property type="match status" value="1"/>
</dbReference>
<dbReference type="GO" id="GO:0005730">
    <property type="term" value="C:nucleolus"/>
    <property type="evidence" value="ECO:0007669"/>
    <property type="project" value="UniProtKB-SubCell"/>
</dbReference>
<feature type="coiled-coil region" evidence="19">
    <location>
        <begin position="1148"/>
        <end position="1175"/>
    </location>
</feature>
<dbReference type="PROSITE" id="PS52040">
    <property type="entry name" value="TOPO_IIA"/>
    <property type="match status" value="1"/>
</dbReference>
<dbReference type="GO" id="GO:0005524">
    <property type="term" value="F:ATP binding"/>
    <property type="evidence" value="ECO:0007669"/>
    <property type="project" value="UniProtKB-UniRule"/>
</dbReference>
<keyword evidence="10 18" id="KW-0067">ATP-binding</keyword>
<dbReference type="GO" id="GO:0003677">
    <property type="term" value="F:DNA binding"/>
    <property type="evidence" value="ECO:0007669"/>
    <property type="project" value="UniProtKB-UniRule"/>
</dbReference>
<dbReference type="FunFam" id="3.30.1490.30:FF:000001">
    <property type="entry name" value="DNA topoisomerase 2"/>
    <property type="match status" value="1"/>
</dbReference>
<dbReference type="PANTHER" id="PTHR10169:SF61">
    <property type="entry name" value="DNA TOPOISOMERASE 2-ALPHA"/>
    <property type="match status" value="1"/>
</dbReference>
<dbReference type="PROSITE" id="PS50880">
    <property type="entry name" value="TOPRIM"/>
    <property type="match status" value="1"/>
</dbReference>
<dbReference type="Pfam" id="PF00204">
    <property type="entry name" value="DNA_gyraseB"/>
    <property type="match status" value="1"/>
</dbReference>
<dbReference type="InterPro" id="IPR001241">
    <property type="entry name" value="Topo_IIA"/>
</dbReference>
<dbReference type="PANTHER" id="PTHR10169">
    <property type="entry name" value="DNA TOPOISOMERASE/GYRASE"/>
    <property type="match status" value="1"/>
</dbReference>
<evidence type="ECO:0000256" key="3">
    <source>
        <dbReference type="ARBA" id="ARBA00004496"/>
    </source>
</evidence>
<evidence type="ECO:0000256" key="5">
    <source>
        <dbReference type="ARBA" id="ARBA00004642"/>
    </source>
</evidence>
<evidence type="ECO:0000256" key="15">
    <source>
        <dbReference type="ARBA" id="ARBA00023235"/>
    </source>
</evidence>
<dbReference type="PRINTS" id="PR00418">
    <property type="entry name" value="TPI2FAMILY"/>
</dbReference>
<dbReference type="GO" id="GO:0000819">
    <property type="term" value="P:sister chromatid segregation"/>
    <property type="evidence" value="ECO:0007669"/>
    <property type="project" value="TreeGrafter"/>
</dbReference>
<dbReference type="EC" id="5.6.2.2" evidence="18"/>
<comment type="similarity">
    <text evidence="6 18">Belongs to the type II topoisomerase family.</text>
</comment>
<evidence type="ECO:0000256" key="10">
    <source>
        <dbReference type="ARBA" id="ARBA00022840"/>
    </source>
</evidence>